<proteinExistence type="predicted"/>
<dbReference type="Proteomes" id="UP001235744">
    <property type="component" value="Chromosome"/>
</dbReference>
<evidence type="ECO:0000313" key="2">
    <source>
        <dbReference type="Proteomes" id="UP001235744"/>
    </source>
</evidence>
<name>A0ABY9IHM1_9ACTN</name>
<keyword evidence="2" id="KW-1185">Reference proteome</keyword>
<dbReference type="Pfam" id="PF19730">
    <property type="entry name" value="DUF6221"/>
    <property type="match status" value="1"/>
</dbReference>
<reference evidence="1 2" key="1">
    <citation type="submission" date="2023-03" db="EMBL/GenBank/DDBJ databases">
        <title>Isolation and description of six Streptomyces strains from soil environments, able to metabolize different microbial glucans.</title>
        <authorList>
            <person name="Widen T."/>
            <person name="Larsbrink J."/>
        </authorList>
    </citation>
    <scope>NUCLEOTIDE SEQUENCE [LARGE SCALE GENOMIC DNA]</scope>
    <source>
        <strain evidence="1 2">Alt2</strain>
    </source>
</reference>
<protein>
    <submittedName>
        <fullName evidence="1">Uncharacterized protein</fullName>
    </submittedName>
</protein>
<dbReference type="EMBL" id="CP120988">
    <property type="protein sequence ID" value="WLQ54725.1"/>
    <property type="molecule type" value="Genomic_DNA"/>
</dbReference>
<dbReference type="RefSeq" id="WP_306105795.1">
    <property type="nucleotide sequence ID" value="NZ_CP120988.1"/>
</dbReference>
<evidence type="ECO:0000313" key="1">
    <source>
        <dbReference type="EMBL" id="WLQ54725.1"/>
    </source>
</evidence>
<sequence length="53" mass="6161">MANIEARRMVLDLYEQAAPGPARDALRQAVQALVMTYRDHVDYDISWTLRQQL</sequence>
<organism evidence="1 2">
    <name type="scientific">Streptomyces poriferorum</name>
    <dbReference type="NCBI Taxonomy" id="2798799"/>
    <lineage>
        <taxon>Bacteria</taxon>
        <taxon>Bacillati</taxon>
        <taxon>Actinomycetota</taxon>
        <taxon>Actinomycetes</taxon>
        <taxon>Kitasatosporales</taxon>
        <taxon>Streptomycetaceae</taxon>
        <taxon>Streptomyces</taxon>
    </lineage>
</organism>
<accession>A0ABY9IHM1</accession>
<gene>
    <name evidence="1" type="ORF">P8A19_04395</name>
</gene>
<dbReference type="InterPro" id="IPR046193">
    <property type="entry name" value="DUF6221"/>
</dbReference>